<dbReference type="Proteomes" id="UP000627464">
    <property type="component" value="Unassembled WGS sequence"/>
</dbReference>
<comment type="caution">
    <text evidence="1">The sequence shown here is derived from an EMBL/GenBank/DDBJ whole genome shotgun (WGS) entry which is preliminary data.</text>
</comment>
<reference evidence="2" key="1">
    <citation type="journal article" date="2019" name="Int. J. Syst. Evol. Microbiol.">
        <title>The Global Catalogue of Microorganisms (GCM) 10K type strain sequencing project: providing services to taxonomists for standard genome sequencing and annotation.</title>
        <authorList>
            <consortium name="The Broad Institute Genomics Platform"/>
            <consortium name="The Broad Institute Genome Sequencing Center for Infectious Disease"/>
            <person name="Wu L."/>
            <person name="Ma J."/>
        </authorList>
    </citation>
    <scope>NUCLEOTIDE SEQUENCE [LARGE SCALE GENOMIC DNA]</scope>
    <source>
        <strain evidence="2">CGMCC 1.12806</strain>
    </source>
</reference>
<organism evidence="1 2">
    <name type="scientific">Hafnia psychrotolerans</name>
    <dbReference type="NCBI Taxonomy" id="1477018"/>
    <lineage>
        <taxon>Bacteria</taxon>
        <taxon>Pseudomonadati</taxon>
        <taxon>Pseudomonadota</taxon>
        <taxon>Gammaproteobacteria</taxon>
        <taxon>Enterobacterales</taxon>
        <taxon>Hafniaceae</taxon>
        <taxon>Hafnia</taxon>
    </lineage>
</organism>
<name>A0ABQ1GJ68_9GAMM</name>
<dbReference type="EMBL" id="BMFZ01000004">
    <property type="protein sequence ID" value="GGA44875.1"/>
    <property type="molecule type" value="Genomic_DNA"/>
</dbReference>
<protein>
    <submittedName>
        <fullName evidence="1">Uncharacterized protein</fullName>
    </submittedName>
</protein>
<dbReference type="RefSeq" id="WP_188473112.1">
    <property type="nucleotide sequence ID" value="NZ_BMFZ01000004.1"/>
</dbReference>
<sequence>MRIEKVIGWLIRQIPDSFFDALSGSECAEIDGIAHDSLLNDTEQKTACPVAGRDSPKMDN</sequence>
<keyword evidence="2" id="KW-1185">Reference proteome</keyword>
<evidence type="ECO:0000313" key="2">
    <source>
        <dbReference type="Proteomes" id="UP000627464"/>
    </source>
</evidence>
<evidence type="ECO:0000313" key="1">
    <source>
        <dbReference type="EMBL" id="GGA44875.1"/>
    </source>
</evidence>
<gene>
    <name evidence="1" type="ORF">GCM10011328_20010</name>
</gene>
<proteinExistence type="predicted"/>
<accession>A0ABQ1GJ68</accession>